<dbReference type="CDD" id="cd02213">
    <property type="entry name" value="cupin_PMI_typeII_C"/>
    <property type="match status" value="1"/>
</dbReference>
<dbReference type="AlphaFoldDB" id="A0A7W9TSP3"/>
<evidence type="ECO:0000256" key="8">
    <source>
        <dbReference type="RuleBase" id="RU004190"/>
    </source>
</evidence>
<proteinExistence type="inferred from homology"/>
<dbReference type="InterPro" id="IPR014710">
    <property type="entry name" value="RmlC-like_jellyroll"/>
</dbReference>
<dbReference type="InterPro" id="IPR005835">
    <property type="entry name" value="NTP_transferase_dom"/>
</dbReference>
<comment type="similarity">
    <text evidence="1 8">Belongs to the mannose-6-phosphate isomerase type 2 family.</text>
</comment>
<dbReference type="GO" id="GO:0000271">
    <property type="term" value="P:polysaccharide biosynthetic process"/>
    <property type="evidence" value="ECO:0007669"/>
    <property type="project" value="InterPro"/>
</dbReference>
<sequence>MSFMEHEDKLIESADNRALQMNHGSSKGAVSRTAIIPVILAGGAGSRLWPLSREQFPKQLIEVLGEHSLLQSTVNRLTGFHCESGICAAPIVVCGEEHKFAISEQLGALGVKSRILVEPARRDTAPAFTLAALDASALDGDAIIVGMPADHAIANLGAFQRAIGAAVKHAQAGQIVTLGIPPMRPETGFGYIRLGSGVQDGAHQVLGFMEKPPMELAAQYVKSGEYWWNSGIFVMRAQVWLDTLRRVQPEIYDACTTAYSQGSNAGAYFEPGAEAFAQSPAVSIDYAVMERLGTVADIARGVVVRLDAGWSDLGAWDSVWDALDKDQNDNVVRGRVVLEGTTSSIAYSEGRLIACVGVDDLVVVETPDAVLVANKSRVQEVKQLVGRIRDLRAPEADVHRKVRRPWGYYDSIDKGERFQVKRIVVQSGGCLSLQVHYHRAEHWIVVSGTARVTRGDEQFLLSENESTYIPLGVTHRLENPGRMPLEMIEVQSGSYLGEDDIVRFADTYGRD</sequence>
<dbReference type="CDD" id="cd02509">
    <property type="entry name" value="GDP-M1P_Guanylyltransferase"/>
    <property type="match status" value="1"/>
</dbReference>
<dbReference type="FunFam" id="3.90.550.10:FF:000046">
    <property type="entry name" value="Mannose-1-phosphate guanylyltransferase (GDP)"/>
    <property type="match status" value="1"/>
</dbReference>
<name>A0A7W9TSP3_9BURK</name>
<dbReference type="Gene3D" id="3.90.550.10">
    <property type="entry name" value="Spore Coat Polysaccharide Biosynthesis Protein SpsA, Chain A"/>
    <property type="match status" value="1"/>
</dbReference>
<keyword evidence="3 12" id="KW-0808">Transferase</keyword>
<evidence type="ECO:0000256" key="7">
    <source>
        <dbReference type="ARBA" id="ARBA00047343"/>
    </source>
</evidence>
<dbReference type="Pfam" id="PF00483">
    <property type="entry name" value="NTP_transferase"/>
    <property type="match status" value="1"/>
</dbReference>
<protein>
    <recommendedName>
        <fullName evidence="2">mannose-1-phosphate guanylyltransferase</fullName>
        <ecNumber evidence="2">2.7.7.13</ecNumber>
    </recommendedName>
</protein>
<dbReference type="PANTHER" id="PTHR46390">
    <property type="entry name" value="MANNOSE-1-PHOSPHATE GUANYLYLTRANSFERASE"/>
    <property type="match status" value="1"/>
</dbReference>
<keyword evidence="4 12" id="KW-0548">Nucleotidyltransferase</keyword>
<evidence type="ECO:0000256" key="2">
    <source>
        <dbReference type="ARBA" id="ARBA00012387"/>
    </source>
</evidence>
<feature type="domain" description="Mannose-6-phosphate isomerase type II C-terminal" evidence="10">
    <location>
        <begin position="395"/>
        <end position="506"/>
    </location>
</feature>
<evidence type="ECO:0000259" key="10">
    <source>
        <dbReference type="Pfam" id="PF01050"/>
    </source>
</evidence>
<dbReference type="InterPro" id="IPR001538">
    <property type="entry name" value="Man6P_isomerase-2_C"/>
</dbReference>
<dbReference type="InterPro" id="IPR029044">
    <property type="entry name" value="Nucleotide-diphossugar_trans"/>
</dbReference>
<keyword evidence="13" id="KW-1185">Reference proteome</keyword>
<keyword evidence="5" id="KW-0547">Nucleotide-binding</keyword>
<dbReference type="InterPro" id="IPR051161">
    <property type="entry name" value="Mannose-6P_isomerase_type2"/>
</dbReference>
<dbReference type="EC" id="2.7.7.13" evidence="2"/>
<dbReference type="SUPFAM" id="SSF53448">
    <property type="entry name" value="Nucleotide-diphospho-sugar transferases"/>
    <property type="match status" value="1"/>
</dbReference>
<dbReference type="InterPro" id="IPR049577">
    <property type="entry name" value="GMPP_N"/>
</dbReference>
<evidence type="ECO:0000256" key="6">
    <source>
        <dbReference type="ARBA" id="ARBA00023134"/>
    </source>
</evidence>
<accession>A0A7W9TSP3</accession>
<feature type="domain" description="MannoseP isomerase/GMP-like beta-helix" evidence="11">
    <location>
        <begin position="334"/>
        <end position="387"/>
    </location>
</feature>
<keyword evidence="6" id="KW-0342">GTP-binding</keyword>
<dbReference type="Proteomes" id="UP000571554">
    <property type="component" value="Unassembled WGS sequence"/>
</dbReference>
<evidence type="ECO:0000259" key="11">
    <source>
        <dbReference type="Pfam" id="PF22640"/>
    </source>
</evidence>
<dbReference type="Gene3D" id="2.60.120.10">
    <property type="entry name" value="Jelly Rolls"/>
    <property type="match status" value="1"/>
</dbReference>
<evidence type="ECO:0000313" key="12">
    <source>
        <dbReference type="EMBL" id="MBB6100757.1"/>
    </source>
</evidence>
<comment type="caution">
    <text evidence="12">The sequence shown here is derived from an EMBL/GenBank/DDBJ whole genome shotgun (WGS) entry which is preliminary data.</text>
</comment>
<dbReference type="InterPro" id="IPR011051">
    <property type="entry name" value="RmlC_Cupin_sf"/>
</dbReference>
<dbReference type="InterPro" id="IPR006375">
    <property type="entry name" value="Man1P_GuaTrfase/Man6P_Isoase"/>
</dbReference>
<keyword evidence="12" id="KW-0413">Isomerase</keyword>
<dbReference type="NCBIfam" id="TIGR01479">
    <property type="entry name" value="GMP_PMI"/>
    <property type="match status" value="1"/>
</dbReference>
<reference evidence="12 13" key="1">
    <citation type="submission" date="2020-08" db="EMBL/GenBank/DDBJ databases">
        <title>Above-ground endophytic microbial communities from plants in different locations in the United States.</title>
        <authorList>
            <person name="Frank C."/>
        </authorList>
    </citation>
    <scope>NUCLEOTIDE SEQUENCE [LARGE SCALE GENOMIC DNA]</scope>
    <source>
        <strain evidence="12 13">WP4_2_2</strain>
    </source>
</reference>
<dbReference type="InterPro" id="IPR054566">
    <property type="entry name" value="ManC/GMP-like_b-helix"/>
</dbReference>
<dbReference type="Pfam" id="PF22640">
    <property type="entry name" value="ManC_GMP_beta-helix"/>
    <property type="match status" value="1"/>
</dbReference>
<dbReference type="GO" id="GO:0004475">
    <property type="term" value="F:mannose-1-phosphate guanylyltransferase (GTP) activity"/>
    <property type="evidence" value="ECO:0007669"/>
    <property type="project" value="UniProtKB-EC"/>
</dbReference>
<dbReference type="GO" id="GO:0005525">
    <property type="term" value="F:GTP binding"/>
    <property type="evidence" value="ECO:0007669"/>
    <property type="project" value="UniProtKB-KW"/>
</dbReference>
<dbReference type="PANTHER" id="PTHR46390:SF1">
    <property type="entry name" value="MANNOSE-1-PHOSPHATE GUANYLYLTRANSFERASE"/>
    <property type="match status" value="1"/>
</dbReference>
<organism evidence="12 13">
    <name type="scientific">Paraburkholderia bannensis</name>
    <dbReference type="NCBI Taxonomy" id="765414"/>
    <lineage>
        <taxon>Bacteria</taxon>
        <taxon>Pseudomonadati</taxon>
        <taxon>Pseudomonadota</taxon>
        <taxon>Betaproteobacteria</taxon>
        <taxon>Burkholderiales</taxon>
        <taxon>Burkholderiaceae</taxon>
        <taxon>Paraburkholderia</taxon>
    </lineage>
</organism>
<evidence type="ECO:0000256" key="5">
    <source>
        <dbReference type="ARBA" id="ARBA00022741"/>
    </source>
</evidence>
<dbReference type="GO" id="GO:0009298">
    <property type="term" value="P:GDP-mannose biosynthetic process"/>
    <property type="evidence" value="ECO:0007669"/>
    <property type="project" value="TreeGrafter"/>
</dbReference>
<dbReference type="FunFam" id="2.60.120.10:FF:000032">
    <property type="entry name" value="Mannose-1-phosphate guanylyltransferase/mannose-6-phosphate isomerase"/>
    <property type="match status" value="1"/>
</dbReference>
<feature type="domain" description="Nucleotidyl transferase" evidence="9">
    <location>
        <begin position="37"/>
        <end position="327"/>
    </location>
</feature>
<gene>
    <name evidence="12" type="ORF">F4827_000561</name>
</gene>
<evidence type="ECO:0000256" key="3">
    <source>
        <dbReference type="ARBA" id="ARBA00022679"/>
    </source>
</evidence>
<comment type="catalytic activity">
    <reaction evidence="7">
        <text>alpha-D-mannose 1-phosphate + GTP + H(+) = GDP-alpha-D-mannose + diphosphate</text>
        <dbReference type="Rhea" id="RHEA:15229"/>
        <dbReference type="ChEBI" id="CHEBI:15378"/>
        <dbReference type="ChEBI" id="CHEBI:33019"/>
        <dbReference type="ChEBI" id="CHEBI:37565"/>
        <dbReference type="ChEBI" id="CHEBI:57527"/>
        <dbReference type="ChEBI" id="CHEBI:58409"/>
        <dbReference type="EC" id="2.7.7.13"/>
    </reaction>
</comment>
<dbReference type="EMBL" id="JACHBW010000001">
    <property type="protein sequence ID" value="MBB6100757.1"/>
    <property type="molecule type" value="Genomic_DNA"/>
</dbReference>
<dbReference type="SUPFAM" id="SSF51182">
    <property type="entry name" value="RmlC-like cupins"/>
    <property type="match status" value="1"/>
</dbReference>
<dbReference type="Pfam" id="PF01050">
    <property type="entry name" value="MannoseP_isomer"/>
    <property type="match status" value="1"/>
</dbReference>
<evidence type="ECO:0000313" key="13">
    <source>
        <dbReference type="Proteomes" id="UP000571554"/>
    </source>
</evidence>
<evidence type="ECO:0000256" key="1">
    <source>
        <dbReference type="ARBA" id="ARBA00006115"/>
    </source>
</evidence>
<dbReference type="GO" id="GO:0016853">
    <property type="term" value="F:isomerase activity"/>
    <property type="evidence" value="ECO:0007669"/>
    <property type="project" value="UniProtKB-KW"/>
</dbReference>
<evidence type="ECO:0000256" key="4">
    <source>
        <dbReference type="ARBA" id="ARBA00022695"/>
    </source>
</evidence>
<evidence type="ECO:0000259" key="9">
    <source>
        <dbReference type="Pfam" id="PF00483"/>
    </source>
</evidence>